<keyword evidence="4 6" id="KW-1133">Transmembrane helix</keyword>
<protein>
    <recommendedName>
        <fullName evidence="6">Receptor expression-enhancing protein</fullName>
    </recommendedName>
</protein>
<name>A0A1I8HXC2_9PLAT</name>
<evidence type="ECO:0000256" key="3">
    <source>
        <dbReference type="ARBA" id="ARBA00022692"/>
    </source>
</evidence>
<sequence length="187" mass="20806">MEYVNKLEEFLKKDNIVAQGFGKLEEKSGVNRKFFALGLIGFLALYLMFGYGAQFLANFIGFLYPAYASVKAIESPAKDDDTKWLTYWVVYAAFGLLETFTDILLFWIPLYAFLKCALLIYLMAPIAANGSVTIYYRLIRPLVLKHQARIDSALGEAQSAASQLAKEATAEAVRHGGDYALSGSKDD</sequence>
<accession>A0A1I8HXC2</accession>
<evidence type="ECO:0000256" key="4">
    <source>
        <dbReference type="ARBA" id="ARBA00022989"/>
    </source>
</evidence>
<dbReference type="WBParaSite" id="maker-uti_cns_0046786-snap-gene-0.12-mRNA-1">
    <property type="protein sequence ID" value="maker-uti_cns_0046786-snap-gene-0.12-mRNA-1"/>
    <property type="gene ID" value="maker-uti_cns_0046786-snap-gene-0.12"/>
</dbReference>
<evidence type="ECO:0000256" key="5">
    <source>
        <dbReference type="ARBA" id="ARBA00023136"/>
    </source>
</evidence>
<evidence type="ECO:0000256" key="2">
    <source>
        <dbReference type="ARBA" id="ARBA00008573"/>
    </source>
</evidence>
<dbReference type="InterPro" id="IPR004345">
    <property type="entry name" value="TB2_DP1_HVA22"/>
</dbReference>
<dbReference type="AlphaFoldDB" id="A0A1I8HXC2"/>
<evidence type="ECO:0000313" key="7">
    <source>
        <dbReference type="Proteomes" id="UP000095280"/>
    </source>
</evidence>
<reference evidence="8 9" key="1">
    <citation type="submission" date="2016-11" db="UniProtKB">
        <authorList>
            <consortium name="WormBaseParasite"/>
        </authorList>
    </citation>
    <scope>IDENTIFICATION</scope>
</reference>
<dbReference type="WBParaSite" id="maker-uti_cns_0008601-snap-gene-0.19-mRNA-1">
    <property type="protein sequence ID" value="maker-uti_cns_0008601-snap-gene-0.19-mRNA-1"/>
    <property type="gene ID" value="maker-uti_cns_0008601-snap-gene-0.19"/>
</dbReference>
<keyword evidence="3 6" id="KW-0812">Transmembrane</keyword>
<keyword evidence="5 6" id="KW-0472">Membrane</keyword>
<dbReference type="Pfam" id="PF03134">
    <property type="entry name" value="TB2_DP1_HVA22"/>
    <property type="match status" value="1"/>
</dbReference>
<dbReference type="Proteomes" id="UP000095280">
    <property type="component" value="Unplaced"/>
</dbReference>
<evidence type="ECO:0000313" key="9">
    <source>
        <dbReference type="WBParaSite" id="maker-uti_cns_0046786-snap-gene-0.12-mRNA-1"/>
    </source>
</evidence>
<keyword evidence="7" id="KW-1185">Reference proteome</keyword>
<evidence type="ECO:0000256" key="1">
    <source>
        <dbReference type="ARBA" id="ARBA00004141"/>
    </source>
</evidence>
<dbReference type="GO" id="GO:0016020">
    <property type="term" value="C:membrane"/>
    <property type="evidence" value="ECO:0007669"/>
    <property type="project" value="UniProtKB-SubCell"/>
</dbReference>
<evidence type="ECO:0000256" key="6">
    <source>
        <dbReference type="RuleBase" id="RU362006"/>
    </source>
</evidence>
<evidence type="ECO:0000313" key="8">
    <source>
        <dbReference type="WBParaSite" id="maker-uti_cns_0008601-snap-gene-0.19-mRNA-1"/>
    </source>
</evidence>
<comment type="subcellular location">
    <subcellularLocation>
        <location evidence="1 6">Membrane</location>
        <topology evidence="1 6">Multi-pass membrane protein</topology>
    </subcellularLocation>
</comment>
<proteinExistence type="inferred from homology"/>
<dbReference type="PANTHER" id="PTHR12300">
    <property type="entry name" value="HVA22-LIKE PROTEINS"/>
    <property type="match status" value="1"/>
</dbReference>
<feature type="transmembrane region" description="Helical" evidence="6">
    <location>
        <begin position="34"/>
        <end position="64"/>
    </location>
</feature>
<feature type="transmembrane region" description="Helical" evidence="6">
    <location>
        <begin position="85"/>
        <end position="112"/>
    </location>
</feature>
<organism evidence="7 8">
    <name type="scientific">Macrostomum lignano</name>
    <dbReference type="NCBI Taxonomy" id="282301"/>
    <lineage>
        <taxon>Eukaryota</taxon>
        <taxon>Metazoa</taxon>
        <taxon>Spiralia</taxon>
        <taxon>Lophotrochozoa</taxon>
        <taxon>Platyhelminthes</taxon>
        <taxon>Rhabditophora</taxon>
        <taxon>Macrostomorpha</taxon>
        <taxon>Macrostomida</taxon>
        <taxon>Macrostomidae</taxon>
        <taxon>Macrostomum</taxon>
    </lineage>
</organism>
<dbReference type="PANTHER" id="PTHR12300:SF161">
    <property type="entry name" value="RECEPTOR EXPRESSION-ENHANCING PROTEIN"/>
    <property type="match status" value="1"/>
</dbReference>
<comment type="similarity">
    <text evidence="2 6">Belongs to the DP1 family.</text>
</comment>
<feature type="transmembrane region" description="Helical" evidence="6">
    <location>
        <begin position="118"/>
        <end position="139"/>
    </location>
</feature>